<dbReference type="GO" id="GO:0006004">
    <property type="term" value="P:fucose metabolic process"/>
    <property type="evidence" value="ECO:0007669"/>
    <property type="project" value="InterPro"/>
</dbReference>
<dbReference type="PRINTS" id="PR00741">
    <property type="entry name" value="GLHYDRLASE29"/>
</dbReference>
<dbReference type="SUPFAM" id="SSF51445">
    <property type="entry name" value="(Trans)glycosidases"/>
    <property type="match status" value="1"/>
</dbReference>
<protein>
    <recommendedName>
        <fullName evidence="3">alpha-L-fucosidase</fullName>
        <ecNumber evidence="3">3.2.1.51</ecNumber>
    </recommendedName>
</protein>
<comment type="similarity">
    <text evidence="2">Belongs to the glycosyl hydrolase 29 family.</text>
</comment>
<evidence type="ECO:0000313" key="10">
    <source>
        <dbReference type="Proteomes" id="UP000094313"/>
    </source>
</evidence>
<evidence type="ECO:0000256" key="7">
    <source>
        <dbReference type="SAM" id="SignalP"/>
    </source>
</evidence>
<dbReference type="Gene3D" id="3.20.20.80">
    <property type="entry name" value="Glycosidases"/>
    <property type="match status" value="1"/>
</dbReference>
<comment type="function">
    <text evidence="1">Alpha-L-fucosidase is responsible for hydrolyzing the alpha-1,6-linked fucose joined to the reducing-end N-acetylglucosamine of the carbohydrate moieties of glycoproteins.</text>
</comment>
<dbReference type="EMBL" id="CP017141">
    <property type="protein sequence ID" value="AOM77499.1"/>
    <property type="molecule type" value="Genomic_DNA"/>
</dbReference>
<dbReference type="InterPro" id="IPR017853">
    <property type="entry name" value="GH"/>
</dbReference>
<dbReference type="GO" id="GO:0004560">
    <property type="term" value="F:alpha-L-fucosidase activity"/>
    <property type="evidence" value="ECO:0007669"/>
    <property type="project" value="InterPro"/>
</dbReference>
<proteinExistence type="inferred from homology"/>
<dbReference type="PANTHER" id="PTHR10030:SF37">
    <property type="entry name" value="ALPHA-L-FUCOSIDASE-RELATED"/>
    <property type="match status" value="1"/>
</dbReference>
<dbReference type="InterPro" id="IPR057739">
    <property type="entry name" value="Glyco_hydro_29_N"/>
</dbReference>
<dbReference type="Pfam" id="PF01120">
    <property type="entry name" value="Alpha_L_fucos"/>
    <property type="match status" value="1"/>
</dbReference>
<gene>
    <name evidence="9" type="ORF">BFS30_10165</name>
</gene>
<feature type="chain" id="PRO_5009098593" description="alpha-L-fucosidase" evidence="7">
    <location>
        <begin position="24"/>
        <end position="595"/>
    </location>
</feature>
<dbReference type="InterPro" id="IPR013780">
    <property type="entry name" value="Glyco_hydro_b"/>
</dbReference>
<organism evidence="9 10">
    <name type="scientific">Pedobacter steynii</name>
    <dbReference type="NCBI Taxonomy" id="430522"/>
    <lineage>
        <taxon>Bacteria</taxon>
        <taxon>Pseudomonadati</taxon>
        <taxon>Bacteroidota</taxon>
        <taxon>Sphingobacteriia</taxon>
        <taxon>Sphingobacteriales</taxon>
        <taxon>Sphingobacteriaceae</taxon>
        <taxon>Pedobacter</taxon>
    </lineage>
</organism>
<evidence type="ECO:0000256" key="3">
    <source>
        <dbReference type="ARBA" id="ARBA00012662"/>
    </source>
</evidence>
<evidence type="ECO:0000256" key="2">
    <source>
        <dbReference type="ARBA" id="ARBA00007951"/>
    </source>
</evidence>
<keyword evidence="5" id="KW-0378">Hydrolase</keyword>
<dbReference type="OrthoDB" id="107551at2"/>
<sequence length="595" mass="67277">MNHIRKTIICIFLCFLSYSFSFAQDIDRWDKEVNAKENPNTLWFKNAKFGLFIHWGLYSKLAGVWKDKDYYGSGEWLMNQAKIPATEYAKVASSFNPVKFNAQKWADLAKDAGIRYLVITAKHHEGFAMYDSKVSDFNIVKASPYGKDPMKALADATRKRGIEFGFYYSQFLDWHEPNGGGNKWDFKEADKDYLKYYKEKSIPQLKELLTNYGNLGIVWFDMPGGLNKEQTQKLVDEMHALQPKSLFSSRVGQGLGDYRTFGDSEVPATPIKGAWESIYTHNDSWGYISHDMNFKSPAEIIHLLANVASKGGNLMLNVGPDGEGKIPYYSEKFLRATGVWLKANGESIYESTYGPIPAQPWGVSTSKPGRLFLHVLYPPGNGKIIVPGINSTITKVYRLTDNAPLKYSLKDQILSVDMPHSPDQYNTVIAVEYKGILNDGYLNNIPTVSDQYEANILEVANANTSGAAKMETLTYSHYFGDWKHIPCILHMTKPEDQVEFKFNITASGDYKILLEYSCSEENAKQEGIMEFAHKTYKFQTLRTSEYSSGKPLLFIKHPVAIVSVAKTGIYTIKISPETNAKELFKLKSVILQPVL</sequence>
<dbReference type="KEGG" id="psty:BFS30_10165"/>
<evidence type="ECO:0000259" key="8">
    <source>
        <dbReference type="Pfam" id="PF01120"/>
    </source>
</evidence>
<dbReference type="InterPro" id="IPR016286">
    <property type="entry name" value="FUC_metazoa-typ"/>
</dbReference>
<keyword evidence="10" id="KW-1185">Reference proteome</keyword>
<dbReference type="GO" id="GO:0005764">
    <property type="term" value="C:lysosome"/>
    <property type="evidence" value="ECO:0007669"/>
    <property type="project" value="TreeGrafter"/>
</dbReference>
<dbReference type="GO" id="GO:0016139">
    <property type="term" value="P:glycoside catabolic process"/>
    <property type="evidence" value="ECO:0007669"/>
    <property type="project" value="TreeGrafter"/>
</dbReference>
<name>A0A1D7QFY7_9SPHI</name>
<evidence type="ECO:0000256" key="4">
    <source>
        <dbReference type="ARBA" id="ARBA00022729"/>
    </source>
</evidence>
<dbReference type="AlphaFoldDB" id="A0A1D7QFY7"/>
<dbReference type="RefSeq" id="WP_069379189.1">
    <property type="nucleotide sequence ID" value="NZ_CP017141.1"/>
</dbReference>
<evidence type="ECO:0000256" key="1">
    <source>
        <dbReference type="ARBA" id="ARBA00004071"/>
    </source>
</evidence>
<dbReference type="SMART" id="SM00812">
    <property type="entry name" value="Alpha_L_fucos"/>
    <property type="match status" value="1"/>
</dbReference>
<feature type="domain" description="Glycoside hydrolase family 29 N-terminal" evidence="8">
    <location>
        <begin position="35"/>
        <end position="346"/>
    </location>
</feature>
<keyword evidence="4 7" id="KW-0732">Signal</keyword>
<dbReference type="EC" id="3.2.1.51" evidence="3"/>
<dbReference type="PANTHER" id="PTHR10030">
    <property type="entry name" value="ALPHA-L-FUCOSIDASE"/>
    <property type="match status" value="1"/>
</dbReference>
<evidence type="ECO:0000256" key="5">
    <source>
        <dbReference type="ARBA" id="ARBA00022801"/>
    </source>
</evidence>
<evidence type="ECO:0000256" key="6">
    <source>
        <dbReference type="ARBA" id="ARBA00023295"/>
    </source>
</evidence>
<evidence type="ECO:0000313" key="9">
    <source>
        <dbReference type="EMBL" id="AOM77499.1"/>
    </source>
</evidence>
<feature type="signal peptide" evidence="7">
    <location>
        <begin position="1"/>
        <end position="23"/>
    </location>
</feature>
<dbReference type="InterPro" id="IPR000933">
    <property type="entry name" value="Glyco_hydro_29"/>
</dbReference>
<keyword evidence="6" id="KW-0326">Glycosidase</keyword>
<reference evidence="9 10" key="1">
    <citation type="submission" date="2016-08" db="EMBL/GenBank/DDBJ databases">
        <authorList>
            <person name="Seilhamer J.J."/>
        </authorList>
    </citation>
    <scope>NUCLEOTIDE SEQUENCE [LARGE SCALE GENOMIC DNA]</scope>
    <source>
        <strain evidence="9 10">DX4</strain>
    </source>
</reference>
<accession>A0A1D7QFY7</accession>
<dbReference type="Gene3D" id="2.60.40.1180">
    <property type="entry name" value="Golgi alpha-mannosidase II"/>
    <property type="match status" value="1"/>
</dbReference>
<dbReference type="Proteomes" id="UP000094313">
    <property type="component" value="Chromosome"/>
</dbReference>